<dbReference type="PANTHER" id="PTHR22948:SF29">
    <property type="entry name" value="FI02030P-RELATED"/>
    <property type="match status" value="1"/>
</dbReference>
<reference evidence="3" key="2">
    <citation type="submission" date="2004-02" db="EMBL/GenBank/DDBJ databases">
        <authorList>
            <consortium name="Genoscope"/>
            <consortium name="Whitehead Institute Centre for Genome Research"/>
        </authorList>
    </citation>
    <scope>NUCLEOTIDE SEQUENCE</scope>
</reference>
<dbReference type="Gene3D" id="2.30.30.140">
    <property type="match status" value="2"/>
</dbReference>
<dbReference type="PROSITE" id="PS50304">
    <property type="entry name" value="TUDOR"/>
    <property type="match status" value="2"/>
</dbReference>
<reference evidence="3" key="1">
    <citation type="journal article" date="2004" name="Nature">
        <title>Genome duplication in the teleost fish Tetraodon nigroviridis reveals the early vertebrate proto-karyotype.</title>
        <authorList>
            <person name="Jaillon O."/>
            <person name="Aury J.-M."/>
            <person name="Brunet F."/>
            <person name="Petit J.-L."/>
            <person name="Stange-Thomann N."/>
            <person name="Mauceli E."/>
            <person name="Bouneau L."/>
            <person name="Fischer C."/>
            <person name="Ozouf-Costaz C."/>
            <person name="Bernot A."/>
            <person name="Nicaud S."/>
            <person name="Jaffe D."/>
            <person name="Fisher S."/>
            <person name="Lutfalla G."/>
            <person name="Dossat C."/>
            <person name="Segurens B."/>
            <person name="Dasilva C."/>
            <person name="Salanoubat M."/>
            <person name="Levy M."/>
            <person name="Boudet N."/>
            <person name="Castellano S."/>
            <person name="Anthouard V."/>
            <person name="Jubin C."/>
            <person name="Castelli V."/>
            <person name="Katinka M."/>
            <person name="Vacherie B."/>
            <person name="Biemont C."/>
            <person name="Skalli Z."/>
            <person name="Cattolico L."/>
            <person name="Poulain J."/>
            <person name="De Berardinis V."/>
            <person name="Cruaud C."/>
            <person name="Duprat S."/>
            <person name="Brottier P."/>
            <person name="Coutanceau J.-P."/>
            <person name="Gouzy J."/>
            <person name="Parra G."/>
            <person name="Lardier G."/>
            <person name="Chapple C."/>
            <person name="McKernan K.J."/>
            <person name="McEwan P."/>
            <person name="Bosak S."/>
            <person name="Kellis M."/>
            <person name="Volff J.-N."/>
            <person name="Guigo R."/>
            <person name="Zody M.C."/>
            <person name="Mesirov J."/>
            <person name="Lindblad-Toh K."/>
            <person name="Birren B."/>
            <person name="Nusbaum C."/>
            <person name="Kahn D."/>
            <person name="Robinson-Rechavi M."/>
            <person name="Laudet V."/>
            <person name="Schachter V."/>
            <person name="Quetier F."/>
            <person name="Saurin W."/>
            <person name="Scarpelli C."/>
            <person name="Wincker P."/>
            <person name="Lander E.S."/>
            <person name="Weissenbach J."/>
            <person name="Roest Crollius H."/>
        </authorList>
    </citation>
    <scope>NUCLEOTIDE SEQUENCE [LARGE SCALE GENOMIC DNA]</scope>
</reference>
<sequence>MAHRHICKPADPEPALVKPVETAVSPVLGQRPGLPGAEPCDPSKQQRIFMKDLPVTAVKETDIQAKVVEFYNPGRFFLLAPKPEVMEALQVIATKLQNTYSFKPATLYMPCVGEVCAVQYSFDMNWYRGLVQAMTADKKMAHVLYIDFGNEEYVPLGRIRQLATNIQSFCPCVMECSVAQVVPVGGSWSAECCIAVRQLLEDRIFTVHLVETLENGRIHAVDIKLSMGELMNASLENFKRLSDGKDDNSWAQPPEPLTQVVGDSFSVVVTHLQSPSDFTVQKVENARVIQELQLKLKEHCCQVTTPQSFRPAPGTVCCAQFSRVQPVGENWSEECILALQQRLYNRILRMEIQGALPSASSEALAWCCAELPFDGQTVSLLASVVKNPQEFYCHINNQKADNIWYRAVVLEVGENELKVLYADYGNTEMVPFSRILPIPKHLLQIPFRITRCTLTGRKKNHVRKWSSFGLCTFMVINLSCSTFFLGKENFPAVGPEQVQQIFQILISKIVFATVDSFDGSANVLSLWLDTESGRRQLTAIMLDAIQDQAKASQDQAKVSQDQAKVSQDQAKVSQDQAKVSQDQTKVSQDQTKASQDQTKTHPSSFSHMPEQTGRSAEVIYHSPQPKSVSAAQMGPEEAPSSSCQSTSTAPVAWTPQLEKNTPAPSGSGR</sequence>
<name>Q4RG73_TETNG</name>
<dbReference type="KEGG" id="tng:GSTEN00034981G001"/>
<dbReference type="Pfam" id="PF00567">
    <property type="entry name" value="TUDOR"/>
    <property type="match status" value="3"/>
</dbReference>
<dbReference type="SUPFAM" id="SSF63748">
    <property type="entry name" value="Tudor/PWWP/MBT"/>
    <property type="match status" value="2"/>
</dbReference>
<dbReference type="EMBL" id="CAAE01015106">
    <property type="protein sequence ID" value="CAG12609.1"/>
    <property type="molecule type" value="Genomic_DNA"/>
</dbReference>
<organism evidence="3">
    <name type="scientific">Tetraodon nigroviridis</name>
    <name type="common">Spotted green pufferfish</name>
    <name type="synonym">Chelonodon nigroviridis</name>
    <dbReference type="NCBI Taxonomy" id="99883"/>
    <lineage>
        <taxon>Eukaryota</taxon>
        <taxon>Metazoa</taxon>
        <taxon>Chordata</taxon>
        <taxon>Craniata</taxon>
        <taxon>Vertebrata</taxon>
        <taxon>Euteleostomi</taxon>
        <taxon>Actinopterygii</taxon>
        <taxon>Neopterygii</taxon>
        <taxon>Teleostei</taxon>
        <taxon>Neoteleostei</taxon>
        <taxon>Acanthomorphata</taxon>
        <taxon>Eupercaria</taxon>
        <taxon>Tetraodontiformes</taxon>
        <taxon>Tetradontoidea</taxon>
        <taxon>Tetraodontidae</taxon>
        <taxon>Tetraodon</taxon>
    </lineage>
</organism>
<dbReference type="InterPro" id="IPR050621">
    <property type="entry name" value="Tudor_domain_containing"/>
</dbReference>
<evidence type="ECO:0000259" key="2">
    <source>
        <dbReference type="PROSITE" id="PS50304"/>
    </source>
</evidence>
<gene>
    <name evidence="3" type="ORF">GSTENG00034981001</name>
</gene>
<dbReference type="AlphaFoldDB" id="Q4RG73"/>
<feature type="compositionally biased region" description="Polar residues" evidence="1">
    <location>
        <begin position="639"/>
        <end position="649"/>
    </location>
</feature>
<feature type="region of interest" description="Disordered" evidence="1">
    <location>
        <begin position="556"/>
        <end position="669"/>
    </location>
</feature>
<feature type="domain" description="Tudor" evidence="2">
    <location>
        <begin position="109"/>
        <end position="169"/>
    </location>
</feature>
<dbReference type="FunFam" id="2.30.30.140:FF:000018">
    <property type="entry name" value="Serine/threonine-protein kinase 31"/>
    <property type="match status" value="1"/>
</dbReference>
<evidence type="ECO:0000313" key="3">
    <source>
        <dbReference type="EMBL" id="CAG12609.1"/>
    </source>
</evidence>
<dbReference type="Gene3D" id="6.10.250.1010">
    <property type="match status" value="1"/>
</dbReference>
<dbReference type="SMART" id="SM00333">
    <property type="entry name" value="TUDOR"/>
    <property type="match status" value="2"/>
</dbReference>
<accession>Q4RG73</accession>
<feature type="compositionally biased region" description="Polar residues" evidence="1">
    <location>
        <begin position="561"/>
        <end position="606"/>
    </location>
</feature>
<comment type="caution">
    <text evidence="3">The sequence shown here is derived from an EMBL/GenBank/DDBJ whole genome shotgun (WGS) entry which is preliminary data.</text>
</comment>
<dbReference type="InterPro" id="IPR035437">
    <property type="entry name" value="SNase_OB-fold_sf"/>
</dbReference>
<protein>
    <submittedName>
        <fullName evidence="3">(spotted green pufferfish) hypothetical protein</fullName>
    </submittedName>
</protein>
<feature type="compositionally biased region" description="Polar residues" evidence="1">
    <location>
        <begin position="657"/>
        <end position="669"/>
    </location>
</feature>
<proteinExistence type="predicted"/>
<dbReference type="OrthoDB" id="341421at2759"/>
<dbReference type="InterPro" id="IPR002999">
    <property type="entry name" value="Tudor"/>
</dbReference>
<feature type="domain" description="Tudor" evidence="2">
    <location>
        <begin position="386"/>
        <end position="445"/>
    </location>
</feature>
<dbReference type="Gene3D" id="2.40.50.90">
    <property type="match status" value="2"/>
</dbReference>
<evidence type="ECO:0000256" key="1">
    <source>
        <dbReference type="SAM" id="MobiDB-lite"/>
    </source>
</evidence>
<dbReference type="PANTHER" id="PTHR22948">
    <property type="entry name" value="TUDOR DOMAIN CONTAINING PROTEIN"/>
    <property type="match status" value="1"/>
</dbReference>